<sequence>MAKISVVLLEEDRYFGDMMSAFLRASEYGERFTLRVFTCARHGSQYVEQLSEPFVLVVHESMMPLAEAAYRIKPGCIVILSDASLSEGILEYPVLCKFQPLDRLLSRVLAHFNEFAAVVPLTGRRETSICTVYSASGGIGKTITSVHLARQLAIRGERVLCLCLELLPSREWYASDDDGAPEAFSQLLYYAKTNPKLIGIKKDSLKRKHAHLKFDYIPPFATGSELWEMNGGELRQLLSGLSGTGDYDRIVVDLDSAPLPCRTELFRHSDQILWLITDDSVHLAKAREQLHLLSAEQEADPRQLLRKMTFIHNKSMGQPLNDWSGYGLSVQAKLSYVPEWKAVRKTSEMFSPAFAEQAASVIHAKEVPAGVDR</sequence>
<protein>
    <recommendedName>
        <fullName evidence="3">ParA family protein</fullName>
    </recommendedName>
</protein>
<dbReference type="SUPFAM" id="SSF52540">
    <property type="entry name" value="P-loop containing nucleoside triphosphate hydrolases"/>
    <property type="match status" value="1"/>
</dbReference>
<dbReference type="Proteomes" id="UP001527882">
    <property type="component" value="Unassembled WGS sequence"/>
</dbReference>
<comment type="caution">
    <text evidence="1">The sequence shown here is derived from an EMBL/GenBank/DDBJ whole genome shotgun (WGS) entry which is preliminary data.</text>
</comment>
<dbReference type="InterPro" id="IPR027417">
    <property type="entry name" value="P-loop_NTPase"/>
</dbReference>
<evidence type="ECO:0000313" key="1">
    <source>
        <dbReference type="EMBL" id="MCZ8515869.1"/>
    </source>
</evidence>
<proteinExistence type="predicted"/>
<dbReference type="Gene3D" id="3.40.50.300">
    <property type="entry name" value="P-loop containing nucleotide triphosphate hydrolases"/>
    <property type="match status" value="1"/>
</dbReference>
<dbReference type="Gene3D" id="3.40.50.10850">
    <property type="entry name" value="Ntrc-like two-domain protein"/>
    <property type="match status" value="1"/>
</dbReference>
<keyword evidence="2" id="KW-1185">Reference proteome</keyword>
<reference evidence="1 2" key="1">
    <citation type="submission" date="2022-12" db="EMBL/GenBank/DDBJ databases">
        <title>Draft genome sequence of Paenibacillus sp. dW9.</title>
        <authorList>
            <person name="Choi E.-W."/>
            <person name="Kim D.-U."/>
        </authorList>
    </citation>
    <scope>NUCLEOTIDE SEQUENCE [LARGE SCALE GENOMIC DNA]</scope>
    <source>
        <strain evidence="2">dW9</strain>
    </source>
</reference>
<evidence type="ECO:0000313" key="2">
    <source>
        <dbReference type="Proteomes" id="UP001527882"/>
    </source>
</evidence>
<dbReference type="RefSeq" id="WP_269884403.1">
    <property type="nucleotide sequence ID" value="NZ_JAQAGZ010000020.1"/>
</dbReference>
<gene>
    <name evidence="1" type="ORF">O9H85_26425</name>
</gene>
<accession>A0ABT4QG59</accession>
<organism evidence="1 2">
    <name type="scientific">Paenibacillus gyeongsangnamensis</name>
    <dbReference type="NCBI Taxonomy" id="3388067"/>
    <lineage>
        <taxon>Bacteria</taxon>
        <taxon>Bacillati</taxon>
        <taxon>Bacillota</taxon>
        <taxon>Bacilli</taxon>
        <taxon>Bacillales</taxon>
        <taxon>Paenibacillaceae</taxon>
        <taxon>Paenibacillus</taxon>
    </lineage>
</organism>
<evidence type="ECO:0008006" key="3">
    <source>
        <dbReference type="Google" id="ProtNLM"/>
    </source>
</evidence>
<dbReference type="EMBL" id="JAQAGZ010000020">
    <property type="protein sequence ID" value="MCZ8515869.1"/>
    <property type="molecule type" value="Genomic_DNA"/>
</dbReference>
<name>A0ABT4QG59_9BACL</name>